<dbReference type="PANTHER" id="PTHR44329">
    <property type="entry name" value="SERINE/THREONINE-PROTEIN KINASE TNNI3K-RELATED"/>
    <property type="match status" value="1"/>
</dbReference>
<evidence type="ECO:0000256" key="4">
    <source>
        <dbReference type="ARBA" id="ARBA00022840"/>
    </source>
</evidence>
<dbReference type="AlphaFoldDB" id="A0AAD5H2S2"/>
<evidence type="ECO:0000256" key="3">
    <source>
        <dbReference type="ARBA" id="ARBA00022777"/>
    </source>
</evidence>
<evidence type="ECO:0000256" key="6">
    <source>
        <dbReference type="SAM" id="Phobius"/>
    </source>
</evidence>
<feature type="transmembrane region" description="Helical" evidence="6">
    <location>
        <begin position="495"/>
        <end position="512"/>
    </location>
</feature>
<dbReference type="PROSITE" id="PS00108">
    <property type="entry name" value="PROTEIN_KINASE_ST"/>
    <property type="match status" value="1"/>
</dbReference>
<evidence type="ECO:0000313" key="8">
    <source>
        <dbReference type="EMBL" id="KAI7837247.1"/>
    </source>
</evidence>
<keyword evidence="6" id="KW-1133">Transmembrane helix</keyword>
<organism evidence="8 9">
    <name type="scientific">Chlorella ohadii</name>
    <dbReference type="NCBI Taxonomy" id="2649997"/>
    <lineage>
        <taxon>Eukaryota</taxon>
        <taxon>Viridiplantae</taxon>
        <taxon>Chlorophyta</taxon>
        <taxon>core chlorophytes</taxon>
        <taxon>Trebouxiophyceae</taxon>
        <taxon>Chlorellales</taxon>
        <taxon>Chlorellaceae</taxon>
        <taxon>Chlorella clade</taxon>
        <taxon>Chlorella</taxon>
    </lineage>
</organism>
<dbReference type="SMART" id="SM00220">
    <property type="entry name" value="S_TKc"/>
    <property type="match status" value="1"/>
</dbReference>
<evidence type="ECO:0000256" key="1">
    <source>
        <dbReference type="ARBA" id="ARBA00022679"/>
    </source>
</evidence>
<evidence type="ECO:0000256" key="5">
    <source>
        <dbReference type="SAM" id="MobiDB-lite"/>
    </source>
</evidence>
<accession>A0AAD5H2S2</accession>
<keyword evidence="6" id="KW-0472">Membrane</keyword>
<feature type="domain" description="Protein kinase" evidence="7">
    <location>
        <begin position="438"/>
        <end position="717"/>
    </location>
</feature>
<dbReference type="Gene3D" id="3.30.200.20">
    <property type="entry name" value="Phosphorylase Kinase, domain 1"/>
    <property type="match status" value="1"/>
</dbReference>
<dbReference type="InterPro" id="IPR003609">
    <property type="entry name" value="Pan_app"/>
</dbReference>
<dbReference type="GO" id="GO:0004674">
    <property type="term" value="F:protein serine/threonine kinase activity"/>
    <property type="evidence" value="ECO:0007669"/>
    <property type="project" value="TreeGrafter"/>
</dbReference>
<dbReference type="InterPro" id="IPR000719">
    <property type="entry name" value="Prot_kinase_dom"/>
</dbReference>
<keyword evidence="3" id="KW-0418">Kinase</keyword>
<feature type="transmembrane region" description="Helical" evidence="6">
    <location>
        <begin position="190"/>
        <end position="213"/>
    </location>
</feature>
<feature type="region of interest" description="Disordered" evidence="5">
    <location>
        <begin position="217"/>
        <end position="250"/>
    </location>
</feature>
<evidence type="ECO:0000256" key="2">
    <source>
        <dbReference type="ARBA" id="ARBA00022741"/>
    </source>
</evidence>
<dbReference type="Proteomes" id="UP001205105">
    <property type="component" value="Unassembled WGS sequence"/>
</dbReference>
<dbReference type="EMBL" id="JADXDR010000159">
    <property type="protein sequence ID" value="KAI7837247.1"/>
    <property type="molecule type" value="Genomic_DNA"/>
</dbReference>
<dbReference type="InterPro" id="IPR008271">
    <property type="entry name" value="Ser/Thr_kinase_AS"/>
</dbReference>
<dbReference type="Gene3D" id="1.10.510.10">
    <property type="entry name" value="Transferase(Phosphotransferase) domain 1"/>
    <property type="match status" value="1"/>
</dbReference>
<dbReference type="Pfam" id="PF07714">
    <property type="entry name" value="PK_Tyr_Ser-Thr"/>
    <property type="match status" value="1"/>
</dbReference>
<keyword evidence="9" id="KW-1185">Reference proteome</keyword>
<name>A0AAD5H2S2_9CHLO</name>
<gene>
    <name evidence="8" type="ORF">COHA_008933</name>
</gene>
<keyword evidence="2" id="KW-0547">Nucleotide-binding</keyword>
<dbReference type="PANTHER" id="PTHR44329:SF288">
    <property type="entry name" value="MITOGEN-ACTIVATED PROTEIN KINASE KINASE KINASE 20"/>
    <property type="match status" value="1"/>
</dbReference>
<reference evidence="8" key="1">
    <citation type="submission" date="2020-11" db="EMBL/GenBank/DDBJ databases">
        <title>Chlorella ohadii genome sequencing and assembly.</title>
        <authorList>
            <person name="Murik O."/>
            <person name="Treves H."/>
            <person name="Kedem I."/>
            <person name="Shotland Y."/>
            <person name="Kaplan A."/>
        </authorList>
    </citation>
    <scope>NUCLEOTIDE SEQUENCE</scope>
    <source>
        <strain evidence="8">1</strain>
    </source>
</reference>
<keyword evidence="4" id="KW-0067">ATP-binding</keyword>
<feature type="compositionally biased region" description="Polar residues" evidence="5">
    <location>
        <begin position="325"/>
        <end position="334"/>
    </location>
</feature>
<dbReference type="InterPro" id="IPR051681">
    <property type="entry name" value="Ser/Thr_Kinases-Pseudokinases"/>
</dbReference>
<keyword evidence="6" id="KW-0812">Transmembrane</keyword>
<evidence type="ECO:0000259" key="7">
    <source>
        <dbReference type="PROSITE" id="PS50011"/>
    </source>
</evidence>
<comment type="caution">
    <text evidence="8">The sequence shown here is derived from an EMBL/GenBank/DDBJ whole genome shotgun (WGS) entry which is preliminary data.</text>
</comment>
<keyword evidence="1" id="KW-0808">Transferase</keyword>
<proteinExistence type="predicted"/>
<evidence type="ECO:0000313" key="9">
    <source>
        <dbReference type="Proteomes" id="UP001205105"/>
    </source>
</evidence>
<dbReference type="InterPro" id="IPR001245">
    <property type="entry name" value="Ser-Thr/Tyr_kinase_cat_dom"/>
</dbReference>
<protein>
    <recommendedName>
        <fullName evidence="7">Protein kinase domain-containing protein</fullName>
    </recommendedName>
</protein>
<sequence length="717" mass="74589">MARLSQARLLPPQGPGDGGGSVLLPGLLPLGTPLGPPPSDHLQPSVAACCAACRAVPECTAFGYCNRAPLRDAATPVEGYDAFPGLGFWYRYDFECNGSVSQPGSCGLDGGPPQVAPRCSADPDCQVMMWFPDGRDYPGAGRPVVLLKGGPGVGPLDVADANINLNAVLYRKKVAAGAAAGGGSSLSAGAIAGIAVGAACAALALVGAATVFVRRRRQRQRLSRQKHNGEASGSRDASASSCGMMDGDKTSWAGQSVPATLAMAGSATASLSFGVASSGNMTAGTLPASSTELSRLALGPSPGQQAAVPASWPEALSLPPGLEQRVSSAGSGRQPTLGGRVCPPAPPPSTANSMAPIRVPPGGAAVAAKSQAPAAVRMQLPGAPACGAAAQPLASPRAARSPQAADAASHPLLSQLPTYGWQRCLVDYAAIEFVRDAEGFPVELGSGASATVYQVLLKGVEPHAAKVFCLGSDPRAQLDFLEEASLLRLLRHRSIVGFAGVCVARGHGIILMPTLADSSLAATLLWLNALLNLLWRSSFLTKQELMEGGDLRSRNAEVNEWGLRRFGWYQRGRKVALDIATALHYLHSSSYTHFDIKSRNVLLSRDLTAKLADVGFTRAMRTTHHSVEGPIGTLDYMSPELLRNDRKCTSAVDIFSFGCLLHEICTGAYPSRGCLRDLHVPLEAPAEVAALVAACLQEDPAQRPTARQLVQSLMALQ</sequence>
<feature type="compositionally biased region" description="Basic residues" evidence="5">
    <location>
        <begin position="217"/>
        <end position="226"/>
    </location>
</feature>
<dbReference type="SUPFAM" id="SSF56112">
    <property type="entry name" value="Protein kinase-like (PK-like)"/>
    <property type="match status" value="1"/>
</dbReference>
<feature type="region of interest" description="Disordered" evidence="5">
    <location>
        <begin position="322"/>
        <end position="341"/>
    </location>
</feature>
<dbReference type="Pfam" id="PF14295">
    <property type="entry name" value="PAN_4"/>
    <property type="match status" value="1"/>
</dbReference>
<dbReference type="InterPro" id="IPR011009">
    <property type="entry name" value="Kinase-like_dom_sf"/>
</dbReference>
<dbReference type="GO" id="GO:0005524">
    <property type="term" value="F:ATP binding"/>
    <property type="evidence" value="ECO:0007669"/>
    <property type="project" value="UniProtKB-KW"/>
</dbReference>
<feature type="region of interest" description="Disordered" evidence="5">
    <location>
        <begin position="1"/>
        <end position="22"/>
    </location>
</feature>
<dbReference type="PROSITE" id="PS50011">
    <property type="entry name" value="PROTEIN_KINASE_DOM"/>
    <property type="match status" value="1"/>
</dbReference>